<comment type="caution">
    <text evidence="2">The sequence shown here is derived from an EMBL/GenBank/DDBJ whole genome shotgun (WGS) entry which is preliminary data.</text>
</comment>
<proteinExistence type="predicted"/>
<feature type="non-terminal residue" evidence="2">
    <location>
        <position position="246"/>
    </location>
</feature>
<evidence type="ECO:0000256" key="1">
    <source>
        <dbReference type="SAM" id="Phobius"/>
    </source>
</evidence>
<feature type="transmembrane region" description="Helical" evidence="1">
    <location>
        <begin position="137"/>
        <end position="158"/>
    </location>
</feature>
<reference evidence="2 3" key="1">
    <citation type="submission" date="2019-08" db="EMBL/GenBank/DDBJ databases">
        <title>Whole genome of Aphis craccivora.</title>
        <authorList>
            <person name="Voronova N.V."/>
            <person name="Shulinski R.S."/>
            <person name="Bandarenka Y.V."/>
            <person name="Zhorov D.G."/>
            <person name="Warner D."/>
        </authorList>
    </citation>
    <scope>NUCLEOTIDE SEQUENCE [LARGE SCALE GENOMIC DNA]</scope>
    <source>
        <strain evidence="2">180601</strain>
        <tissue evidence="2">Whole Body</tissue>
    </source>
</reference>
<protein>
    <submittedName>
        <fullName evidence="2">Reverse transcriptase domain-containing protein</fullName>
    </submittedName>
</protein>
<dbReference type="Proteomes" id="UP000478052">
    <property type="component" value="Unassembled WGS sequence"/>
</dbReference>
<keyword evidence="1" id="KW-1133">Transmembrane helix</keyword>
<dbReference type="AlphaFoldDB" id="A0A6G0YAP0"/>
<organism evidence="2 3">
    <name type="scientific">Aphis craccivora</name>
    <name type="common">Cowpea aphid</name>
    <dbReference type="NCBI Taxonomy" id="307492"/>
    <lineage>
        <taxon>Eukaryota</taxon>
        <taxon>Metazoa</taxon>
        <taxon>Ecdysozoa</taxon>
        <taxon>Arthropoda</taxon>
        <taxon>Hexapoda</taxon>
        <taxon>Insecta</taxon>
        <taxon>Pterygota</taxon>
        <taxon>Neoptera</taxon>
        <taxon>Paraneoptera</taxon>
        <taxon>Hemiptera</taxon>
        <taxon>Sternorrhyncha</taxon>
        <taxon>Aphidomorpha</taxon>
        <taxon>Aphidoidea</taxon>
        <taxon>Aphididae</taxon>
        <taxon>Aphidini</taxon>
        <taxon>Aphis</taxon>
        <taxon>Aphis</taxon>
    </lineage>
</organism>
<evidence type="ECO:0000313" key="2">
    <source>
        <dbReference type="EMBL" id="KAF0752210.1"/>
    </source>
</evidence>
<keyword evidence="3" id="KW-1185">Reference proteome</keyword>
<keyword evidence="1" id="KW-0472">Membrane</keyword>
<keyword evidence="2" id="KW-0548">Nucleotidyltransferase</keyword>
<dbReference type="EMBL" id="VUJU01005122">
    <property type="protein sequence ID" value="KAF0752210.1"/>
    <property type="molecule type" value="Genomic_DNA"/>
</dbReference>
<keyword evidence="1" id="KW-0812">Transmembrane</keyword>
<dbReference type="GO" id="GO:0003964">
    <property type="term" value="F:RNA-directed DNA polymerase activity"/>
    <property type="evidence" value="ECO:0007669"/>
    <property type="project" value="UniProtKB-KW"/>
</dbReference>
<gene>
    <name evidence="2" type="ORF">FWK35_00020217</name>
</gene>
<keyword evidence="2" id="KW-0808">Transferase</keyword>
<evidence type="ECO:0000313" key="3">
    <source>
        <dbReference type="Proteomes" id="UP000478052"/>
    </source>
</evidence>
<keyword evidence="2" id="KW-0695">RNA-directed DNA polymerase</keyword>
<accession>A0A6G0YAP0</accession>
<sequence length="246" mass="28764">MHFYLIQNPINYNYSIFASNIELVSQFKDLGIIVDSKLNFSPHTEMIKNKAMPNLGFIKRTCGSFIDPIPLKFLYCSLVQSVQNNFLRFISFKFNIYRPPHGVIDCPELLSLINLKINNLNTRDPKPFYPQFLNKNYILNSPANLLMVAVLCIIFVIIETEQFKRRHNNDLWELYGRSNILSCTSSKRLEWLGHVKKPLGRPRTSWKDSVVKDLRMLQERAQLENREEWNKFVMAALDLNGPLSYT</sequence>
<dbReference type="OrthoDB" id="6628709at2759"/>
<name>A0A6G0YAP0_APHCR</name>